<name>W4RL44_9BACI</name>
<dbReference type="InterPro" id="IPR024078">
    <property type="entry name" value="LmbE-like_dom_sf"/>
</dbReference>
<dbReference type="Proteomes" id="UP000018949">
    <property type="component" value="Unassembled WGS sequence"/>
</dbReference>
<dbReference type="AlphaFoldDB" id="W4RL44"/>
<organism evidence="1 2">
    <name type="scientific">Mesobacillus boroniphilus JCM 21738</name>
    <dbReference type="NCBI Taxonomy" id="1294265"/>
    <lineage>
        <taxon>Bacteria</taxon>
        <taxon>Bacillati</taxon>
        <taxon>Bacillota</taxon>
        <taxon>Bacilli</taxon>
        <taxon>Bacillales</taxon>
        <taxon>Bacillaceae</taxon>
        <taxon>Mesobacillus</taxon>
    </lineage>
</organism>
<keyword evidence="2" id="KW-1185">Reference proteome</keyword>
<accession>W4RL44</accession>
<evidence type="ECO:0000313" key="1">
    <source>
        <dbReference type="EMBL" id="GAE45026.1"/>
    </source>
</evidence>
<dbReference type="Gene3D" id="3.40.50.10320">
    <property type="entry name" value="LmbE-like"/>
    <property type="match status" value="1"/>
</dbReference>
<sequence>MRSFSRNCVEELGEPDIVYDISAVADIKLDAIRAHRSQTELMLEEMADKLKEKDSKTLAWLNNERFWTYKFS</sequence>
<gene>
    <name evidence="1" type="ORF">JCM21738_1794</name>
</gene>
<protein>
    <submittedName>
        <fullName evidence="1">LmbE family protein</fullName>
    </submittedName>
</protein>
<dbReference type="EMBL" id="BAUW01000015">
    <property type="protein sequence ID" value="GAE45026.1"/>
    <property type="molecule type" value="Genomic_DNA"/>
</dbReference>
<proteinExistence type="predicted"/>
<dbReference type="eggNOG" id="COG2120">
    <property type="taxonomic scope" value="Bacteria"/>
</dbReference>
<evidence type="ECO:0000313" key="2">
    <source>
        <dbReference type="Proteomes" id="UP000018949"/>
    </source>
</evidence>
<comment type="caution">
    <text evidence="1">The sequence shown here is derived from an EMBL/GenBank/DDBJ whole genome shotgun (WGS) entry which is preliminary data.</text>
</comment>
<dbReference type="SUPFAM" id="SSF102588">
    <property type="entry name" value="LmbE-like"/>
    <property type="match status" value="1"/>
</dbReference>
<reference evidence="1 2" key="1">
    <citation type="submission" date="2013-12" db="EMBL/GenBank/DDBJ databases">
        <title>NBRP : Genome information of microbial organism related human and environment.</title>
        <authorList>
            <person name="Hattori M."/>
            <person name="Oshima K."/>
            <person name="Inaba H."/>
            <person name="Suda W."/>
            <person name="Sakamoto M."/>
            <person name="Iino T."/>
            <person name="Kitahara M."/>
            <person name="Oshida Y."/>
            <person name="Iida T."/>
            <person name="Kudo T."/>
            <person name="Itoh T."/>
            <person name="Ahmed I."/>
            <person name="Ohkuma M."/>
        </authorList>
    </citation>
    <scope>NUCLEOTIDE SEQUENCE [LARGE SCALE GENOMIC DNA]</scope>
    <source>
        <strain evidence="1 2">JCM 21738</strain>
    </source>
</reference>